<feature type="domain" description="DUF2786" evidence="1">
    <location>
        <begin position="173"/>
        <end position="209"/>
    </location>
</feature>
<dbReference type="Pfam" id="PF10979">
    <property type="entry name" value="DUF2786"/>
    <property type="match status" value="1"/>
</dbReference>
<dbReference type="InterPro" id="IPR024498">
    <property type="entry name" value="DUF2786"/>
</dbReference>
<dbReference type="Proteomes" id="UP001596512">
    <property type="component" value="Unassembled WGS sequence"/>
</dbReference>
<sequence>MRTHDRADRVSAALLAARLTESAQVRARGGAGHAHELADHAPAVVGAAAAAALTRALGALWDRGWTPADVAAVVPRGLADLAADAVAADTARHPAAHLHPRWAAEARAAGAVWWRRGEPHLPQWAARAGVPLADAVDRVVDLLAALAVLPALPALLPQPGRVIAVPHQRVEARVLAKVRALLAKAESTAYPQEAEALSAKAQELMARHAFAEAAVDPGPQRASASRIWLEQPYVTAKAQLVDAVAEANRCRAVFYPKLGCVVLVGHETDLEIVTVLSASLGVQATRALRAAPGRTRAYRNAFLSGYAHRIRTRLALATATATDARALPVLARRHHVVEETYATLFPGIRTRRTTISNPTGWGAGQAAADHADLLPARPRVAG</sequence>
<proteinExistence type="predicted"/>
<evidence type="ECO:0000313" key="4">
    <source>
        <dbReference type="Proteomes" id="UP001596512"/>
    </source>
</evidence>
<evidence type="ECO:0000259" key="1">
    <source>
        <dbReference type="Pfam" id="PF10979"/>
    </source>
</evidence>
<keyword evidence="4" id="KW-1185">Reference proteome</keyword>
<dbReference type="InterPro" id="IPR055592">
    <property type="entry name" value="DUF7168"/>
</dbReference>
<dbReference type="Pfam" id="PF23771">
    <property type="entry name" value="DUF7168"/>
    <property type="match status" value="1"/>
</dbReference>
<feature type="domain" description="DUF7168" evidence="2">
    <location>
        <begin position="237"/>
        <end position="334"/>
    </location>
</feature>
<evidence type="ECO:0000259" key="2">
    <source>
        <dbReference type="Pfam" id="PF23771"/>
    </source>
</evidence>
<dbReference type="EMBL" id="JBHTEY010000003">
    <property type="protein sequence ID" value="MFC7612409.1"/>
    <property type="molecule type" value="Genomic_DNA"/>
</dbReference>
<evidence type="ECO:0000313" key="3">
    <source>
        <dbReference type="EMBL" id="MFC7612409.1"/>
    </source>
</evidence>
<comment type="caution">
    <text evidence="3">The sequence shown here is derived from an EMBL/GenBank/DDBJ whole genome shotgun (WGS) entry which is preliminary data.</text>
</comment>
<reference evidence="4" key="1">
    <citation type="journal article" date="2019" name="Int. J. Syst. Evol. Microbiol.">
        <title>The Global Catalogue of Microorganisms (GCM) 10K type strain sequencing project: providing services to taxonomists for standard genome sequencing and annotation.</title>
        <authorList>
            <consortium name="The Broad Institute Genomics Platform"/>
            <consortium name="The Broad Institute Genome Sequencing Center for Infectious Disease"/>
            <person name="Wu L."/>
            <person name="Ma J."/>
        </authorList>
    </citation>
    <scope>NUCLEOTIDE SEQUENCE [LARGE SCALE GENOMIC DNA]</scope>
    <source>
        <strain evidence="4">JCM 17695</strain>
    </source>
</reference>
<gene>
    <name evidence="3" type="ORF">ACFQV2_00700</name>
</gene>
<name>A0ABW2TG87_9PSEU</name>
<accession>A0ABW2TG87</accession>
<protein>
    <submittedName>
        <fullName evidence="3">DUF2786 domain-containing protein</fullName>
    </submittedName>
</protein>
<organism evidence="3 4">
    <name type="scientific">Actinokineospora soli</name>
    <dbReference type="NCBI Taxonomy" id="1048753"/>
    <lineage>
        <taxon>Bacteria</taxon>
        <taxon>Bacillati</taxon>
        <taxon>Actinomycetota</taxon>
        <taxon>Actinomycetes</taxon>
        <taxon>Pseudonocardiales</taxon>
        <taxon>Pseudonocardiaceae</taxon>
        <taxon>Actinokineospora</taxon>
    </lineage>
</organism>